<gene>
    <name evidence="1" type="ORF">S01H1_11365</name>
</gene>
<evidence type="ECO:0000313" key="1">
    <source>
        <dbReference type="EMBL" id="GAF78789.1"/>
    </source>
</evidence>
<name>X0SCP5_9ZZZZ</name>
<organism evidence="1">
    <name type="scientific">marine sediment metagenome</name>
    <dbReference type="NCBI Taxonomy" id="412755"/>
    <lineage>
        <taxon>unclassified sequences</taxon>
        <taxon>metagenomes</taxon>
        <taxon>ecological metagenomes</taxon>
    </lineage>
</organism>
<reference evidence="1" key="1">
    <citation type="journal article" date="2014" name="Front. Microbiol.">
        <title>High frequency of phylogenetically diverse reductive dehalogenase-homologous genes in deep subseafloor sedimentary metagenomes.</title>
        <authorList>
            <person name="Kawai M."/>
            <person name="Futagami T."/>
            <person name="Toyoda A."/>
            <person name="Takaki Y."/>
            <person name="Nishi S."/>
            <person name="Hori S."/>
            <person name="Arai W."/>
            <person name="Tsubouchi T."/>
            <person name="Morono Y."/>
            <person name="Uchiyama I."/>
            <person name="Ito T."/>
            <person name="Fujiyama A."/>
            <person name="Inagaki F."/>
            <person name="Takami H."/>
        </authorList>
    </citation>
    <scope>NUCLEOTIDE SEQUENCE</scope>
    <source>
        <strain evidence="1">Expedition CK06-06</strain>
    </source>
</reference>
<protein>
    <submittedName>
        <fullName evidence="1">Uncharacterized protein</fullName>
    </submittedName>
</protein>
<sequence length="69" mass="8124">MSEQDELNITEVNKWSLDFVGDHKKLELMKFADGTFEIEIESGSYGENMTFNLSKDQKEYLIKWLQSDE</sequence>
<dbReference type="EMBL" id="BARS01005794">
    <property type="protein sequence ID" value="GAF78789.1"/>
    <property type="molecule type" value="Genomic_DNA"/>
</dbReference>
<comment type="caution">
    <text evidence="1">The sequence shown here is derived from an EMBL/GenBank/DDBJ whole genome shotgun (WGS) entry which is preliminary data.</text>
</comment>
<dbReference type="AlphaFoldDB" id="X0SCP5"/>
<proteinExistence type="predicted"/>
<accession>X0SCP5</accession>